<proteinExistence type="predicted"/>
<feature type="non-terminal residue" evidence="1">
    <location>
        <position position="56"/>
    </location>
</feature>
<organism evidence="1 2">
    <name type="scientific">Trifolium medium</name>
    <dbReference type="NCBI Taxonomy" id="97028"/>
    <lineage>
        <taxon>Eukaryota</taxon>
        <taxon>Viridiplantae</taxon>
        <taxon>Streptophyta</taxon>
        <taxon>Embryophyta</taxon>
        <taxon>Tracheophyta</taxon>
        <taxon>Spermatophyta</taxon>
        <taxon>Magnoliopsida</taxon>
        <taxon>eudicotyledons</taxon>
        <taxon>Gunneridae</taxon>
        <taxon>Pentapetalae</taxon>
        <taxon>rosids</taxon>
        <taxon>fabids</taxon>
        <taxon>Fabales</taxon>
        <taxon>Fabaceae</taxon>
        <taxon>Papilionoideae</taxon>
        <taxon>50 kb inversion clade</taxon>
        <taxon>NPAAA clade</taxon>
        <taxon>Hologalegina</taxon>
        <taxon>IRL clade</taxon>
        <taxon>Trifolieae</taxon>
        <taxon>Trifolium</taxon>
    </lineage>
</organism>
<sequence length="56" mass="6583">MGGFHNLRVTTMGFRQVLLWSDKLHEVKEVVETVGWWCSLFEKVVPWSPDLVSNHR</sequence>
<comment type="caution">
    <text evidence="1">The sequence shown here is derived from an EMBL/GenBank/DDBJ whole genome shotgun (WGS) entry which is preliminary data.</text>
</comment>
<dbReference type="EMBL" id="LXQA010625995">
    <property type="protein sequence ID" value="MCI62822.1"/>
    <property type="molecule type" value="Genomic_DNA"/>
</dbReference>
<name>A0A392TPA6_9FABA</name>
<keyword evidence="2" id="KW-1185">Reference proteome</keyword>
<dbReference type="AlphaFoldDB" id="A0A392TPA6"/>
<reference evidence="1 2" key="1">
    <citation type="journal article" date="2018" name="Front. Plant Sci.">
        <title>Red Clover (Trifolium pratense) and Zigzag Clover (T. medium) - A Picture of Genomic Similarities and Differences.</title>
        <authorList>
            <person name="Dluhosova J."/>
            <person name="Istvanek J."/>
            <person name="Nedelnik J."/>
            <person name="Repkova J."/>
        </authorList>
    </citation>
    <scope>NUCLEOTIDE SEQUENCE [LARGE SCALE GENOMIC DNA]</scope>
    <source>
        <strain evidence="2">cv. 10/8</strain>
        <tissue evidence="1">Leaf</tissue>
    </source>
</reference>
<protein>
    <submittedName>
        <fullName evidence="1">Uncharacterized protein</fullName>
    </submittedName>
</protein>
<accession>A0A392TPA6</accession>
<evidence type="ECO:0000313" key="1">
    <source>
        <dbReference type="EMBL" id="MCI62822.1"/>
    </source>
</evidence>
<dbReference type="Proteomes" id="UP000265520">
    <property type="component" value="Unassembled WGS sequence"/>
</dbReference>
<evidence type="ECO:0000313" key="2">
    <source>
        <dbReference type="Proteomes" id="UP000265520"/>
    </source>
</evidence>